<accession>A0A7T2QKZ7</accession>
<dbReference type="RefSeq" id="WP_042514434.1">
    <property type="nucleotide sequence ID" value="NZ_CP065740.1"/>
</dbReference>
<proteinExistence type="predicted"/>
<organism evidence="1 2">
    <name type="scientific">Bacillus tropicus</name>
    <dbReference type="NCBI Taxonomy" id="2026188"/>
    <lineage>
        <taxon>Bacteria</taxon>
        <taxon>Bacillati</taxon>
        <taxon>Bacillota</taxon>
        <taxon>Bacilli</taxon>
        <taxon>Bacillales</taxon>
        <taxon>Bacillaceae</taxon>
        <taxon>Bacillus</taxon>
        <taxon>Bacillus cereus group</taxon>
    </lineage>
</organism>
<sequence>MIAEIYNKISQTGSNLSDRLEDKLTGDFFGTVRYLPFEIGMKLVLSSVRFNDKTSDAEWQQLISDWGGHPGQFNFWQRHSEGEIDLLLRLHNVVVGIEVKYLSGISSEDEETEKIISPEESKNQLARYARMLADIGGELPKFLVFLAPFPIMQSVEKVFWDRSIISENVSLGFLSWQGVLESLQDIDLNSLEQWQIMIIEDLKALLVKKGFVRFTGFTTVSEESFVTKDGYIFYVQLERYNTLIWPLDKIKEENSYVFNK</sequence>
<protein>
    <recommendedName>
        <fullName evidence="3">NERD domain-containing protein</fullName>
    </recommendedName>
</protein>
<evidence type="ECO:0000313" key="1">
    <source>
        <dbReference type="EMBL" id="QPR80668.1"/>
    </source>
</evidence>
<keyword evidence="2" id="KW-1185">Reference proteome</keyword>
<keyword evidence="1" id="KW-0614">Plasmid</keyword>
<geneLocation type="plasmid" evidence="1 2">
    <name>unnamed</name>
</geneLocation>
<reference evidence="1 2" key="1">
    <citation type="submission" date="2020-12" db="EMBL/GenBank/DDBJ databases">
        <title>FDA dAtabase for Regulatory Grade micrObial Sequences (FDA-ARGOS): Supporting development and validation of Infectious Disease Dx tests.</title>
        <authorList>
            <person name="Nelson B."/>
            <person name="Plummer A."/>
            <person name="Tallon L."/>
            <person name="Sadzewicz L."/>
            <person name="Zhao X."/>
            <person name="Boylan J."/>
            <person name="Ott S."/>
            <person name="Bowen H."/>
            <person name="Vavikolanu K."/>
            <person name="Mehta A."/>
            <person name="Aluvathingal J."/>
            <person name="Nadendla S."/>
            <person name="Myers T."/>
            <person name="Yan Y."/>
            <person name="Sichtig H."/>
        </authorList>
    </citation>
    <scope>NUCLEOTIDE SEQUENCE [LARGE SCALE GENOMIC DNA]</scope>
    <source>
        <strain evidence="1 2">FDAARGOS_920</strain>
        <plasmid evidence="1 2">unnamed</plasmid>
    </source>
</reference>
<dbReference type="EMBL" id="CP065740">
    <property type="protein sequence ID" value="QPR80668.1"/>
    <property type="molecule type" value="Genomic_DNA"/>
</dbReference>
<evidence type="ECO:0008006" key="3">
    <source>
        <dbReference type="Google" id="ProtNLM"/>
    </source>
</evidence>
<evidence type="ECO:0000313" key="2">
    <source>
        <dbReference type="Proteomes" id="UP000594791"/>
    </source>
</evidence>
<gene>
    <name evidence="1" type="ORF">I6G77_28100</name>
</gene>
<name>A0A7T2QKZ7_9BACI</name>
<dbReference type="Proteomes" id="UP000594791">
    <property type="component" value="Plasmid unnamed"/>
</dbReference>